<evidence type="ECO:0000256" key="10">
    <source>
        <dbReference type="SAM" id="Phobius"/>
    </source>
</evidence>
<accession>A0A2S5TE12</accession>
<feature type="transmembrane region" description="Helical" evidence="10">
    <location>
        <begin position="20"/>
        <end position="41"/>
    </location>
</feature>
<evidence type="ECO:0000256" key="3">
    <source>
        <dbReference type="ARBA" id="ARBA00022475"/>
    </source>
</evidence>
<evidence type="ECO:0000256" key="6">
    <source>
        <dbReference type="ARBA" id="ARBA00022692"/>
    </source>
</evidence>
<dbReference type="SUPFAM" id="SSF54523">
    <property type="entry name" value="Pili subunits"/>
    <property type="match status" value="1"/>
</dbReference>
<dbReference type="InterPro" id="IPR012902">
    <property type="entry name" value="N_methyl_site"/>
</dbReference>
<dbReference type="Gene3D" id="3.55.40.10">
    <property type="entry name" value="minor pseudopilin epsh domain"/>
    <property type="match status" value="1"/>
</dbReference>
<dbReference type="NCBIfam" id="TIGR01708">
    <property type="entry name" value="typeII_sec_gspH"/>
    <property type="match status" value="1"/>
</dbReference>
<dbReference type="InterPro" id="IPR045584">
    <property type="entry name" value="Pilin-like"/>
</dbReference>
<sequence>MRRRPAGRPAVPAALRGFTLLELLVVMVIIGVMLTFATLPFGGRSVDDRIEFEARRLDRTLRFALEEAEIKGILIGFRYLPDRYEFLGMGKDGKWEPYPGSGPFRPHPFAPPLGMQLRVEDRVVPPAQEVEEGDAESEPKPQILLLPSGEVTAFRLVVGADGSQTRYTVESDALGKFSFESGEAKARRR</sequence>
<dbReference type="OrthoDB" id="6076129at2"/>
<keyword evidence="5" id="KW-0997">Cell inner membrane</keyword>
<dbReference type="InterPro" id="IPR049875">
    <property type="entry name" value="TypeII_GspH"/>
</dbReference>
<evidence type="ECO:0000256" key="7">
    <source>
        <dbReference type="ARBA" id="ARBA00022989"/>
    </source>
</evidence>
<name>A0A2S5TE12_9GAMM</name>
<dbReference type="NCBIfam" id="TIGR02532">
    <property type="entry name" value="IV_pilin_GFxxxE"/>
    <property type="match status" value="1"/>
</dbReference>
<dbReference type="PRINTS" id="PR00885">
    <property type="entry name" value="BCTERIALGSPH"/>
</dbReference>
<dbReference type="GO" id="GO:0005886">
    <property type="term" value="C:plasma membrane"/>
    <property type="evidence" value="ECO:0007669"/>
    <property type="project" value="UniProtKB-SubCell"/>
</dbReference>
<organism evidence="11 12">
    <name type="scientific">Solimonas fluminis</name>
    <dbReference type="NCBI Taxonomy" id="2086571"/>
    <lineage>
        <taxon>Bacteria</taxon>
        <taxon>Pseudomonadati</taxon>
        <taxon>Pseudomonadota</taxon>
        <taxon>Gammaproteobacteria</taxon>
        <taxon>Nevskiales</taxon>
        <taxon>Nevskiaceae</taxon>
        <taxon>Solimonas</taxon>
    </lineage>
</organism>
<keyword evidence="4" id="KW-0488">Methylation</keyword>
<evidence type="ECO:0000313" key="12">
    <source>
        <dbReference type="Proteomes" id="UP000238220"/>
    </source>
</evidence>
<dbReference type="AlphaFoldDB" id="A0A2S5TE12"/>
<dbReference type="GO" id="GO:0015627">
    <property type="term" value="C:type II protein secretion system complex"/>
    <property type="evidence" value="ECO:0007669"/>
    <property type="project" value="InterPro"/>
</dbReference>
<comment type="subcellular location">
    <subcellularLocation>
        <location evidence="1">Cell inner membrane</location>
        <topology evidence="1">Single-pass membrane protein</topology>
    </subcellularLocation>
</comment>
<keyword evidence="3" id="KW-1003">Cell membrane</keyword>
<keyword evidence="7 10" id="KW-1133">Transmembrane helix</keyword>
<reference evidence="11 12" key="1">
    <citation type="submission" date="2018-02" db="EMBL/GenBank/DDBJ databases">
        <title>Genome sequencing of Solimonas sp. HR-BB.</title>
        <authorList>
            <person name="Lee Y."/>
            <person name="Jeon C.O."/>
        </authorList>
    </citation>
    <scope>NUCLEOTIDE SEQUENCE [LARGE SCALE GENOMIC DNA]</scope>
    <source>
        <strain evidence="11 12">HR-BB</strain>
    </source>
</reference>
<comment type="caution">
    <text evidence="11">The sequence shown here is derived from an EMBL/GenBank/DDBJ whole genome shotgun (WGS) entry which is preliminary data.</text>
</comment>
<keyword evidence="6 10" id="KW-0812">Transmembrane</keyword>
<dbReference type="EMBL" id="PSNW01000008">
    <property type="protein sequence ID" value="PPE73162.1"/>
    <property type="molecule type" value="Genomic_DNA"/>
</dbReference>
<dbReference type="RefSeq" id="WP_104231201.1">
    <property type="nucleotide sequence ID" value="NZ_PSNW01000008.1"/>
</dbReference>
<dbReference type="Proteomes" id="UP000238220">
    <property type="component" value="Unassembled WGS sequence"/>
</dbReference>
<evidence type="ECO:0000256" key="1">
    <source>
        <dbReference type="ARBA" id="ARBA00004377"/>
    </source>
</evidence>
<keyword evidence="8 10" id="KW-0472">Membrane</keyword>
<evidence type="ECO:0000256" key="9">
    <source>
        <dbReference type="ARBA" id="ARBA00030775"/>
    </source>
</evidence>
<dbReference type="InterPro" id="IPR002416">
    <property type="entry name" value="T2SS_protein-GspH"/>
</dbReference>
<dbReference type="Pfam" id="PF07963">
    <property type="entry name" value="N_methyl"/>
    <property type="match status" value="1"/>
</dbReference>
<dbReference type="PROSITE" id="PS00409">
    <property type="entry name" value="PROKAR_NTER_METHYL"/>
    <property type="match status" value="1"/>
</dbReference>
<evidence type="ECO:0000256" key="4">
    <source>
        <dbReference type="ARBA" id="ARBA00022481"/>
    </source>
</evidence>
<protein>
    <recommendedName>
        <fullName evidence="2">Type II secretion system protein H</fullName>
    </recommendedName>
    <alternativeName>
        <fullName evidence="9">General secretion pathway protein H</fullName>
    </alternativeName>
</protein>
<evidence type="ECO:0000256" key="2">
    <source>
        <dbReference type="ARBA" id="ARBA00021549"/>
    </source>
</evidence>
<gene>
    <name evidence="11" type="primary">gspH</name>
    <name evidence="11" type="ORF">C3942_15195</name>
</gene>
<evidence type="ECO:0000256" key="5">
    <source>
        <dbReference type="ARBA" id="ARBA00022519"/>
    </source>
</evidence>
<proteinExistence type="predicted"/>
<keyword evidence="12" id="KW-1185">Reference proteome</keyword>
<evidence type="ECO:0000256" key="8">
    <source>
        <dbReference type="ARBA" id="ARBA00023136"/>
    </source>
</evidence>
<evidence type="ECO:0000313" key="11">
    <source>
        <dbReference type="EMBL" id="PPE73162.1"/>
    </source>
</evidence>
<dbReference type="GO" id="GO:0015628">
    <property type="term" value="P:protein secretion by the type II secretion system"/>
    <property type="evidence" value="ECO:0007669"/>
    <property type="project" value="InterPro"/>
</dbReference>